<gene>
    <name evidence="3" type="ORF">MBOT_14730</name>
</gene>
<organism evidence="3 4">
    <name type="scientific">Mycobacterium botniense</name>
    <dbReference type="NCBI Taxonomy" id="84962"/>
    <lineage>
        <taxon>Bacteria</taxon>
        <taxon>Bacillati</taxon>
        <taxon>Actinomycetota</taxon>
        <taxon>Actinomycetes</taxon>
        <taxon>Mycobacteriales</taxon>
        <taxon>Mycobacteriaceae</taxon>
        <taxon>Mycobacterium</taxon>
    </lineage>
</organism>
<dbReference type="PANTHER" id="PTHR33797">
    <property type="entry name" value="ORGANIC HYDROPEROXIDE RESISTANCE PROTEIN-LIKE"/>
    <property type="match status" value="1"/>
</dbReference>
<evidence type="ECO:0000313" key="3">
    <source>
        <dbReference type="EMBL" id="GFG74108.1"/>
    </source>
</evidence>
<dbReference type="AlphaFoldDB" id="A0A7I9XWE8"/>
<keyword evidence="4" id="KW-1185">Reference proteome</keyword>
<feature type="region of interest" description="Disordered" evidence="2">
    <location>
        <begin position="59"/>
        <end position="86"/>
    </location>
</feature>
<dbReference type="InterPro" id="IPR036102">
    <property type="entry name" value="OsmC/Ohrsf"/>
</dbReference>
<feature type="compositionally biased region" description="Basic and acidic residues" evidence="2">
    <location>
        <begin position="60"/>
        <end position="79"/>
    </location>
</feature>
<dbReference type="SUPFAM" id="SSF82784">
    <property type="entry name" value="OsmC-like"/>
    <property type="match status" value="1"/>
</dbReference>
<dbReference type="InterPro" id="IPR003718">
    <property type="entry name" value="OsmC/Ohr_fam"/>
</dbReference>
<dbReference type="GO" id="GO:0006979">
    <property type="term" value="P:response to oxidative stress"/>
    <property type="evidence" value="ECO:0007669"/>
    <property type="project" value="InterPro"/>
</dbReference>
<dbReference type="InterPro" id="IPR019953">
    <property type="entry name" value="OHR"/>
</dbReference>
<evidence type="ECO:0000256" key="2">
    <source>
        <dbReference type="SAM" id="MobiDB-lite"/>
    </source>
</evidence>
<dbReference type="PANTHER" id="PTHR33797:SF2">
    <property type="entry name" value="ORGANIC HYDROPEROXIDE RESISTANCE PROTEIN-LIKE"/>
    <property type="match status" value="1"/>
</dbReference>
<accession>A0A7I9XWE8</accession>
<protein>
    <recommendedName>
        <fullName evidence="5">Organic hydroperoxide resistance protein</fullName>
    </recommendedName>
</protein>
<sequence length="184" mass="19269">MVFAGSGNGAWFSWRVRNRGSGHAGRGNPGFCWPFLVGMIEPMSIEVVYTTECTATGGGRDGHVKSADGRIDLDTRPPKEMGGTGEGTNPEQLFAAGYAACFLGALRLVAGRSNVKLNDATEVTVKIGFGKDSAGGFGLTGTIIGYLPGVEQSVADDLMHQAHQVCPYSRATKGNVDIDVSAKV</sequence>
<comment type="caution">
    <text evidence="3">The sequence shown here is derived from an EMBL/GenBank/DDBJ whole genome shotgun (WGS) entry which is preliminary data.</text>
</comment>
<evidence type="ECO:0000313" key="4">
    <source>
        <dbReference type="Proteomes" id="UP000465361"/>
    </source>
</evidence>
<dbReference type="Proteomes" id="UP000465361">
    <property type="component" value="Unassembled WGS sequence"/>
</dbReference>
<dbReference type="Gene3D" id="3.30.300.20">
    <property type="match status" value="1"/>
</dbReference>
<evidence type="ECO:0008006" key="5">
    <source>
        <dbReference type="Google" id="ProtNLM"/>
    </source>
</evidence>
<comment type="similarity">
    <text evidence="1">Belongs to the OsmC/Ohr family.</text>
</comment>
<name>A0A7I9XWE8_9MYCO</name>
<dbReference type="NCBIfam" id="TIGR03561">
    <property type="entry name" value="organ_hyd_perox"/>
    <property type="match status" value="1"/>
</dbReference>
<dbReference type="Gene3D" id="2.20.25.10">
    <property type="match status" value="1"/>
</dbReference>
<reference evidence="3 4" key="1">
    <citation type="journal article" date="2019" name="Emerg. Microbes Infect.">
        <title>Comprehensive subspecies identification of 175 nontuberculous mycobacteria species based on 7547 genomic profiles.</title>
        <authorList>
            <person name="Matsumoto Y."/>
            <person name="Kinjo T."/>
            <person name="Motooka D."/>
            <person name="Nabeya D."/>
            <person name="Jung N."/>
            <person name="Uechi K."/>
            <person name="Horii T."/>
            <person name="Iida T."/>
            <person name="Fujita J."/>
            <person name="Nakamura S."/>
        </authorList>
    </citation>
    <scope>NUCLEOTIDE SEQUENCE [LARGE SCALE GENOMIC DNA]</scope>
    <source>
        <strain evidence="3 4">JCM 17322</strain>
    </source>
</reference>
<dbReference type="EMBL" id="BLKW01000002">
    <property type="protein sequence ID" value="GFG74108.1"/>
    <property type="molecule type" value="Genomic_DNA"/>
</dbReference>
<dbReference type="Pfam" id="PF02566">
    <property type="entry name" value="OsmC"/>
    <property type="match status" value="1"/>
</dbReference>
<proteinExistence type="inferred from homology"/>
<evidence type="ECO:0000256" key="1">
    <source>
        <dbReference type="ARBA" id="ARBA00007378"/>
    </source>
</evidence>
<dbReference type="InterPro" id="IPR015946">
    <property type="entry name" value="KH_dom-like_a/b"/>
</dbReference>